<dbReference type="OrthoDB" id="500678at2"/>
<reference evidence="5 6" key="1">
    <citation type="submission" date="2018-11" db="EMBL/GenBank/DDBJ databases">
        <title>Whole genome sequence of Streptomyces chrestomyceticus NBRC 13444(T).</title>
        <authorList>
            <person name="Komaki H."/>
            <person name="Tamura T."/>
        </authorList>
    </citation>
    <scope>NUCLEOTIDE SEQUENCE [LARGE SCALE GENOMIC DNA]</scope>
    <source>
        <strain evidence="5 6">NBRC 13444</strain>
    </source>
</reference>
<dbReference type="PRINTS" id="PR00465">
    <property type="entry name" value="EP450IV"/>
</dbReference>
<evidence type="ECO:0000256" key="3">
    <source>
        <dbReference type="ARBA" id="ARBA00023004"/>
    </source>
</evidence>
<dbReference type="InterPro" id="IPR002403">
    <property type="entry name" value="Cyt_P450_E_grp-IV"/>
</dbReference>
<evidence type="ECO:0000256" key="1">
    <source>
        <dbReference type="ARBA" id="ARBA00010617"/>
    </source>
</evidence>
<comment type="cofactor">
    <cofactor evidence="4">
        <name>heme</name>
        <dbReference type="ChEBI" id="CHEBI:30413"/>
    </cofactor>
</comment>
<evidence type="ECO:0000313" key="6">
    <source>
        <dbReference type="Proteomes" id="UP000287830"/>
    </source>
</evidence>
<dbReference type="CDD" id="cd00302">
    <property type="entry name" value="cytochrome_P450"/>
    <property type="match status" value="1"/>
</dbReference>
<dbReference type="Proteomes" id="UP000287830">
    <property type="component" value="Unassembled WGS sequence"/>
</dbReference>
<dbReference type="GO" id="GO:0004497">
    <property type="term" value="F:monooxygenase activity"/>
    <property type="evidence" value="ECO:0007669"/>
    <property type="project" value="InterPro"/>
</dbReference>
<comment type="caution">
    <text evidence="5">The sequence shown here is derived from an EMBL/GenBank/DDBJ whole genome shotgun (WGS) entry which is preliminary data.</text>
</comment>
<dbReference type="GeneID" id="95626080"/>
<comment type="similarity">
    <text evidence="1">Belongs to the cytochrome P450 family.</text>
</comment>
<proteinExistence type="inferred from homology"/>
<dbReference type="Pfam" id="PF00067">
    <property type="entry name" value="p450"/>
    <property type="match status" value="1"/>
</dbReference>
<feature type="binding site" description="axial binding residue" evidence="4">
    <location>
        <position position="357"/>
    </location>
    <ligand>
        <name>heme</name>
        <dbReference type="ChEBI" id="CHEBI:30413"/>
    </ligand>
    <ligandPart>
        <name>Fe</name>
        <dbReference type="ChEBI" id="CHEBI:18248"/>
    </ligandPart>
</feature>
<dbReference type="GO" id="GO:0005506">
    <property type="term" value="F:iron ion binding"/>
    <property type="evidence" value="ECO:0007669"/>
    <property type="project" value="InterPro"/>
</dbReference>
<dbReference type="EMBL" id="BHZC01000001">
    <property type="protein sequence ID" value="GCD39564.1"/>
    <property type="molecule type" value="Genomic_DNA"/>
</dbReference>
<keyword evidence="4" id="KW-0349">Heme</keyword>
<evidence type="ECO:0000313" key="5">
    <source>
        <dbReference type="EMBL" id="GCD39564.1"/>
    </source>
</evidence>
<sequence>MTTPDHGDDFLHGLRLRSAAEGGVFWLEDGPLAVFEPSAAQLVSRANWDGLMMHDRFLDTLRRRHSAPVSWKRIRTAWLTQLHTLATEAHHTAMVTRMRQLIDSRLGDDVDLVLLAQDTAVQAMLPIALTGLTPRETARIVQDLNQKLLRLIDRSPERGLRHHAHFAAVQVRAGLVVRRVLRERAAGRRPRRPDLTDPIVDLLPELGMDRALDVVTTVLTAIGGPPGSAAASVLYELVRNPHWARRLAGELRTVDTAAFCAAPSKAAPLTHRFVKEVLRMWSPPLLLMRRARATFDLATTRLETGCGYLVSPHMIHRDPRCWQRPDTFDPDRFLPGAPHGPADRTHYVPFGWAPKKCIGADIATTQLMALCHLMCTRYRLTVPDASTVTMACRFAPVPQHFHGRLTLAQPGGTEDPGR</sequence>
<dbReference type="AlphaFoldDB" id="A0A7U9Q4L7"/>
<evidence type="ECO:0000256" key="2">
    <source>
        <dbReference type="ARBA" id="ARBA00022723"/>
    </source>
</evidence>
<accession>A0A7U9Q4L7</accession>
<dbReference type="InterPro" id="IPR001128">
    <property type="entry name" value="Cyt_P450"/>
</dbReference>
<dbReference type="InterPro" id="IPR050121">
    <property type="entry name" value="Cytochrome_P450_monoxygenase"/>
</dbReference>
<dbReference type="InterPro" id="IPR036396">
    <property type="entry name" value="Cyt_P450_sf"/>
</dbReference>
<organism evidence="5 6">
    <name type="scientific">Streptomyces chrestomyceticus JCM 4735</name>
    <dbReference type="NCBI Taxonomy" id="1306181"/>
    <lineage>
        <taxon>Bacteria</taxon>
        <taxon>Bacillati</taxon>
        <taxon>Actinomycetota</taxon>
        <taxon>Actinomycetes</taxon>
        <taxon>Kitasatosporales</taxon>
        <taxon>Streptomycetaceae</taxon>
        <taxon>Streptomyces</taxon>
    </lineage>
</organism>
<keyword evidence="3 4" id="KW-0408">Iron</keyword>
<protein>
    <submittedName>
        <fullName evidence="5">Cytochrome P450</fullName>
    </submittedName>
</protein>
<dbReference type="GO" id="GO:0016705">
    <property type="term" value="F:oxidoreductase activity, acting on paired donors, with incorporation or reduction of molecular oxygen"/>
    <property type="evidence" value="ECO:0007669"/>
    <property type="project" value="InterPro"/>
</dbReference>
<dbReference type="RefSeq" id="WP_033035405.1">
    <property type="nucleotide sequence ID" value="NZ_BHZC01000001.1"/>
</dbReference>
<dbReference type="PANTHER" id="PTHR24305">
    <property type="entry name" value="CYTOCHROME P450"/>
    <property type="match status" value="1"/>
</dbReference>
<dbReference type="GO" id="GO:0020037">
    <property type="term" value="F:heme binding"/>
    <property type="evidence" value="ECO:0007669"/>
    <property type="project" value="InterPro"/>
</dbReference>
<name>A0A7U9Q4L7_9ACTN</name>
<gene>
    <name evidence="5" type="ORF">OEIGOIKO_07420</name>
</gene>
<dbReference type="PANTHER" id="PTHR24305:SF166">
    <property type="entry name" value="CYTOCHROME P450 12A4, MITOCHONDRIAL-RELATED"/>
    <property type="match status" value="1"/>
</dbReference>
<dbReference type="Gene3D" id="1.10.630.10">
    <property type="entry name" value="Cytochrome P450"/>
    <property type="match status" value="1"/>
</dbReference>
<dbReference type="SUPFAM" id="SSF48264">
    <property type="entry name" value="Cytochrome P450"/>
    <property type="match status" value="1"/>
</dbReference>
<keyword evidence="2 4" id="KW-0479">Metal-binding</keyword>
<evidence type="ECO:0000256" key="4">
    <source>
        <dbReference type="PIRSR" id="PIRSR602403-1"/>
    </source>
</evidence>